<dbReference type="SUPFAM" id="SSF56317">
    <property type="entry name" value="Carbon-nitrogen hydrolase"/>
    <property type="match status" value="1"/>
</dbReference>
<dbReference type="PANTHER" id="PTHR46044:SF1">
    <property type="entry name" value="CN HYDROLASE DOMAIN-CONTAINING PROTEIN"/>
    <property type="match status" value="1"/>
</dbReference>
<gene>
    <name evidence="3" type="ORF">FA10DRAFT_287733</name>
</gene>
<dbReference type="Proteomes" id="UP000245768">
    <property type="component" value="Unassembled WGS sequence"/>
</dbReference>
<feature type="domain" description="CN hydrolase" evidence="2">
    <location>
        <begin position="10"/>
        <end position="308"/>
    </location>
</feature>
<comment type="similarity">
    <text evidence="1">Belongs to the carbon-nitrogen hydrolase superfamily. Nitrilase family.</text>
</comment>
<dbReference type="STRING" id="215250.A0A316YG40"/>
<evidence type="ECO:0000313" key="4">
    <source>
        <dbReference type="Proteomes" id="UP000245768"/>
    </source>
</evidence>
<dbReference type="GO" id="GO:0016787">
    <property type="term" value="F:hydrolase activity"/>
    <property type="evidence" value="ECO:0007669"/>
    <property type="project" value="UniProtKB-KW"/>
</dbReference>
<evidence type="ECO:0000259" key="2">
    <source>
        <dbReference type="PROSITE" id="PS50263"/>
    </source>
</evidence>
<dbReference type="Pfam" id="PF00795">
    <property type="entry name" value="CN_hydrolase"/>
    <property type="match status" value="1"/>
</dbReference>
<keyword evidence="4" id="KW-1185">Reference proteome</keyword>
<dbReference type="AlphaFoldDB" id="A0A316YG40"/>
<proteinExistence type="inferred from homology"/>
<dbReference type="OrthoDB" id="10250282at2759"/>
<organism evidence="3 4">
    <name type="scientific">Acaromyces ingoldii</name>
    <dbReference type="NCBI Taxonomy" id="215250"/>
    <lineage>
        <taxon>Eukaryota</taxon>
        <taxon>Fungi</taxon>
        <taxon>Dikarya</taxon>
        <taxon>Basidiomycota</taxon>
        <taxon>Ustilaginomycotina</taxon>
        <taxon>Exobasidiomycetes</taxon>
        <taxon>Exobasidiales</taxon>
        <taxon>Cryptobasidiaceae</taxon>
        <taxon>Acaromyces</taxon>
    </lineage>
</organism>
<dbReference type="GeneID" id="37046079"/>
<dbReference type="RefSeq" id="XP_025375377.1">
    <property type="nucleotide sequence ID" value="XM_025524163.1"/>
</dbReference>
<dbReference type="InterPro" id="IPR044149">
    <property type="entry name" value="Nitrilases_CHs"/>
</dbReference>
<sequence>MSRGDERRPLILAAVQDSPVAFDLDASIAKLHTLTRKAAQEARRAHGNDGGDILVVFPEAFLCCYPRGYDFGAKVGSRAAEGRTWFRRYHQSSVPVAHVDGPHMTAIRAAASENNVTLVVGVIERCDEPASGPPMASYGSENAGGHGTLYCTALTISPQGELLVAHRKLMPTGTERLVWGQGDGAGLRVADTPVGRVGAVICWENLMPQLRLSMYAKGVELYAAPTADCRDSWAPVMQTIAQEGRCFVVSCCQYTEKRDLPADYPAFQDKPEDEIITRGGSLIVDPLGNILAGPLFDRRGILTAQVDRNTILEARMDFDSAGHYARPDVFQLVVDEKSKQVTM</sequence>
<name>A0A316YG40_9BASI</name>
<protein>
    <submittedName>
        <fullName evidence="3">Carbon-nitrogen hydrolase</fullName>
    </submittedName>
</protein>
<dbReference type="EMBL" id="KZ819638">
    <property type="protein sequence ID" value="PWN88179.1"/>
    <property type="molecule type" value="Genomic_DNA"/>
</dbReference>
<dbReference type="CDD" id="cd07564">
    <property type="entry name" value="nitrilases_CHs"/>
    <property type="match status" value="1"/>
</dbReference>
<evidence type="ECO:0000313" key="3">
    <source>
        <dbReference type="EMBL" id="PWN88179.1"/>
    </source>
</evidence>
<dbReference type="PROSITE" id="PS50263">
    <property type="entry name" value="CN_HYDROLASE"/>
    <property type="match status" value="1"/>
</dbReference>
<evidence type="ECO:0000256" key="1">
    <source>
        <dbReference type="ARBA" id="ARBA00008129"/>
    </source>
</evidence>
<dbReference type="InterPro" id="IPR003010">
    <property type="entry name" value="C-N_Hydrolase"/>
</dbReference>
<accession>A0A316YG40</accession>
<dbReference type="InParanoid" id="A0A316YG40"/>
<dbReference type="PANTHER" id="PTHR46044">
    <property type="entry name" value="NITRILASE"/>
    <property type="match status" value="1"/>
</dbReference>
<dbReference type="InterPro" id="IPR036526">
    <property type="entry name" value="C-N_Hydrolase_sf"/>
</dbReference>
<reference evidence="3 4" key="1">
    <citation type="journal article" date="2018" name="Mol. Biol. Evol.">
        <title>Broad Genomic Sampling Reveals a Smut Pathogenic Ancestry of the Fungal Clade Ustilaginomycotina.</title>
        <authorList>
            <person name="Kijpornyongpan T."/>
            <person name="Mondo S.J."/>
            <person name="Barry K."/>
            <person name="Sandor L."/>
            <person name="Lee J."/>
            <person name="Lipzen A."/>
            <person name="Pangilinan J."/>
            <person name="LaButti K."/>
            <person name="Hainaut M."/>
            <person name="Henrissat B."/>
            <person name="Grigoriev I.V."/>
            <person name="Spatafora J.W."/>
            <person name="Aime M.C."/>
        </authorList>
    </citation>
    <scope>NUCLEOTIDE SEQUENCE [LARGE SCALE GENOMIC DNA]</scope>
    <source>
        <strain evidence="3 4">MCA 4198</strain>
    </source>
</reference>
<keyword evidence="3" id="KW-0378">Hydrolase</keyword>
<dbReference type="Gene3D" id="3.60.110.10">
    <property type="entry name" value="Carbon-nitrogen hydrolase"/>
    <property type="match status" value="1"/>
</dbReference>